<proteinExistence type="predicted"/>
<sequence length="279" mass="31948">MSIVTSRFLRKHYNEALEDLEWRSSAFWQVILQQAFYMPGRYDENNDTLSALLWVEFKRPNGNVKEVEEQALDAAKRCILKDNLLWIWAMTTVGVSFRMWFISRDALRLQPMHGTDVEADKSQYINADSYEAAIFPEAVRLIKEGIPLRVPTIVPSQSLKLLTAGNGGQGAFQYGYNSNYDMVEAGPSHVSGNYDYDMTTAGPSYVGDDSNDRSSGWYVEVTVEKIKHTFSADEFVFRDAKGKEKTTKKEDWESGRYEGAKVWMFRGKKTVYFSRTKIA</sequence>
<evidence type="ECO:0000256" key="1">
    <source>
        <dbReference type="SAM" id="Phobius"/>
    </source>
</evidence>
<dbReference type="EMBL" id="AZGY01000025">
    <property type="protein sequence ID" value="KZZ89385.1"/>
    <property type="molecule type" value="Genomic_DNA"/>
</dbReference>
<feature type="transmembrane region" description="Helical" evidence="1">
    <location>
        <begin position="84"/>
        <end position="102"/>
    </location>
</feature>
<accession>A0A167WXC8</accession>
<keyword evidence="1" id="KW-0812">Transmembrane</keyword>
<reference evidence="2 3" key="1">
    <citation type="journal article" date="2016" name="Genome Biol. Evol.">
        <title>Divergent and convergent evolution of fungal pathogenicity.</title>
        <authorList>
            <person name="Shang Y."/>
            <person name="Xiao G."/>
            <person name="Zheng P."/>
            <person name="Cen K."/>
            <person name="Zhan S."/>
            <person name="Wang C."/>
        </authorList>
    </citation>
    <scope>NUCLEOTIDE SEQUENCE [LARGE SCALE GENOMIC DNA]</scope>
    <source>
        <strain evidence="2 3">RCEF 2490</strain>
    </source>
</reference>
<evidence type="ECO:0000313" key="2">
    <source>
        <dbReference type="EMBL" id="KZZ89385.1"/>
    </source>
</evidence>
<dbReference type="Proteomes" id="UP000078544">
    <property type="component" value="Unassembled WGS sequence"/>
</dbReference>
<comment type="caution">
    <text evidence="2">The sequence shown here is derived from an EMBL/GenBank/DDBJ whole genome shotgun (WGS) entry which is preliminary data.</text>
</comment>
<name>A0A167WXC8_9HYPO</name>
<keyword evidence="1" id="KW-1133">Transmembrane helix</keyword>
<dbReference type="OrthoDB" id="5141885at2759"/>
<keyword evidence="3" id="KW-1185">Reference proteome</keyword>
<evidence type="ECO:0000313" key="3">
    <source>
        <dbReference type="Proteomes" id="UP000078544"/>
    </source>
</evidence>
<keyword evidence="1" id="KW-0472">Membrane</keyword>
<protein>
    <submittedName>
        <fullName evidence="2">Uncharacterized protein</fullName>
    </submittedName>
</protein>
<organism evidence="2 3">
    <name type="scientific">Moelleriella libera RCEF 2490</name>
    <dbReference type="NCBI Taxonomy" id="1081109"/>
    <lineage>
        <taxon>Eukaryota</taxon>
        <taxon>Fungi</taxon>
        <taxon>Dikarya</taxon>
        <taxon>Ascomycota</taxon>
        <taxon>Pezizomycotina</taxon>
        <taxon>Sordariomycetes</taxon>
        <taxon>Hypocreomycetidae</taxon>
        <taxon>Hypocreales</taxon>
        <taxon>Clavicipitaceae</taxon>
        <taxon>Moelleriella</taxon>
    </lineage>
</organism>
<gene>
    <name evidence="2" type="ORF">AAL_07684</name>
</gene>
<dbReference type="AlphaFoldDB" id="A0A167WXC8"/>